<reference evidence="6" key="1">
    <citation type="submission" date="2025-08" db="UniProtKB">
        <authorList>
            <consortium name="Ensembl"/>
        </authorList>
    </citation>
    <scope>IDENTIFICATION</scope>
</reference>
<comment type="similarity">
    <text evidence="1">Belongs to the leprecan family.</text>
</comment>
<dbReference type="GO" id="GO:0030199">
    <property type="term" value="P:collagen fibril organization"/>
    <property type="evidence" value="ECO:0007669"/>
    <property type="project" value="TreeGrafter"/>
</dbReference>
<dbReference type="AlphaFoldDB" id="A0A3B4B500"/>
<keyword evidence="3" id="KW-0325">Glycoprotein</keyword>
<dbReference type="InterPro" id="IPR056585">
    <property type="entry name" value="Leprecan_dom"/>
</dbReference>
<feature type="signal peptide" evidence="4">
    <location>
        <begin position="1"/>
        <end position="17"/>
    </location>
</feature>
<evidence type="ECO:0000256" key="2">
    <source>
        <dbReference type="ARBA" id="ARBA00022729"/>
    </source>
</evidence>
<sequence length="423" mass="50215">MSRIFTLLVLCFGYVFAIYENYNFKDFPQEELRPLTAAYGLALENYVAKNWTESITHLESSLRLYRLFRDSVRYCSLHCNRSRTEEPPITFTKDLKVYWSLMTKASCQRKCRESFPVLQLPPPGKTILEDFNKRRPYKYLHFAHSMVEDLQSAIPCAFTYLQRNPEDQELQKLMDEYKSQYNLTGFLIDYEERPYESYFLSGVKLVNSEDFNRSIDQLEEALKLYLHESELCQYECEGVPHIPPNQDLYATITDVYVEILKCKLKCEDKLKPNVGGFFVENLLSTIYHYLQYAYYKLNKGRNAVQCAHSYFLFEPEDQVMRQNLVYYEAYSEQWSLQPEDFTPRQEALRHYNQTVAQKHILTFAEKYMKMDDEDFFGAEEAAALADESPDVEFEGMGDYEESFLAKWRQAKEEREEERPEKRC</sequence>
<evidence type="ECO:0000256" key="1">
    <source>
        <dbReference type="ARBA" id="ARBA00006487"/>
    </source>
</evidence>
<dbReference type="InterPro" id="IPR011990">
    <property type="entry name" value="TPR-like_helical_dom_sf"/>
</dbReference>
<evidence type="ECO:0000259" key="5">
    <source>
        <dbReference type="Pfam" id="PF23557"/>
    </source>
</evidence>
<name>A0A3B4B500_9GOBI</name>
<dbReference type="Ensembl" id="ENSPMGT00000025188.1">
    <property type="protein sequence ID" value="ENSPMGP00000023641.1"/>
    <property type="gene ID" value="ENSPMGG00000019113.1"/>
</dbReference>
<dbReference type="InterPro" id="IPR052284">
    <property type="entry name" value="Collagen_mod_leprecan"/>
</dbReference>
<feature type="domain" description="Leprecan-like alpha-helical" evidence="5">
    <location>
        <begin position="34"/>
        <end position="329"/>
    </location>
</feature>
<dbReference type="Gene3D" id="1.25.40.10">
    <property type="entry name" value="Tetratricopeptide repeat domain"/>
    <property type="match status" value="1"/>
</dbReference>
<accession>A0A3B4B500</accession>
<evidence type="ECO:0000313" key="7">
    <source>
        <dbReference type="Proteomes" id="UP000261520"/>
    </source>
</evidence>
<evidence type="ECO:0000256" key="3">
    <source>
        <dbReference type="ARBA" id="ARBA00023180"/>
    </source>
</evidence>
<dbReference type="Proteomes" id="UP000261520">
    <property type="component" value="Unplaced"/>
</dbReference>
<keyword evidence="2 4" id="KW-0732">Signal</keyword>
<protein>
    <recommendedName>
        <fullName evidence="5">Leprecan-like alpha-helical domain-containing protein</fullName>
    </recommendedName>
</protein>
<evidence type="ECO:0000313" key="6">
    <source>
        <dbReference type="Ensembl" id="ENSPMGP00000023641.1"/>
    </source>
</evidence>
<reference evidence="6" key="2">
    <citation type="submission" date="2025-09" db="UniProtKB">
        <authorList>
            <consortium name="Ensembl"/>
        </authorList>
    </citation>
    <scope>IDENTIFICATION</scope>
</reference>
<dbReference type="STRING" id="409849.ENSPMGP00000023641"/>
<dbReference type="PANTHER" id="PTHR13986">
    <property type="entry name" value="PROTEIN LYSINE HYDROXYLATION COMPLEX COMPONENT"/>
    <property type="match status" value="1"/>
</dbReference>
<dbReference type="GO" id="GO:0005783">
    <property type="term" value="C:endoplasmic reticulum"/>
    <property type="evidence" value="ECO:0007669"/>
    <property type="project" value="TreeGrafter"/>
</dbReference>
<dbReference type="GO" id="GO:0005518">
    <property type="term" value="F:collagen binding"/>
    <property type="evidence" value="ECO:0007669"/>
    <property type="project" value="TreeGrafter"/>
</dbReference>
<dbReference type="Pfam" id="PF23557">
    <property type="entry name" value="TPR_leprecan"/>
    <property type="match status" value="1"/>
</dbReference>
<proteinExistence type="inferred from homology"/>
<evidence type="ECO:0000256" key="4">
    <source>
        <dbReference type="SAM" id="SignalP"/>
    </source>
</evidence>
<organism evidence="6 7">
    <name type="scientific">Periophthalmus magnuspinnatus</name>
    <dbReference type="NCBI Taxonomy" id="409849"/>
    <lineage>
        <taxon>Eukaryota</taxon>
        <taxon>Metazoa</taxon>
        <taxon>Chordata</taxon>
        <taxon>Craniata</taxon>
        <taxon>Vertebrata</taxon>
        <taxon>Euteleostomi</taxon>
        <taxon>Actinopterygii</taxon>
        <taxon>Neopterygii</taxon>
        <taxon>Teleostei</taxon>
        <taxon>Neoteleostei</taxon>
        <taxon>Acanthomorphata</taxon>
        <taxon>Gobiaria</taxon>
        <taxon>Gobiiformes</taxon>
        <taxon>Gobioidei</taxon>
        <taxon>Gobiidae</taxon>
        <taxon>Oxudercinae</taxon>
        <taxon>Periophthalmus</taxon>
    </lineage>
</organism>
<keyword evidence="7" id="KW-1185">Reference proteome</keyword>
<feature type="chain" id="PRO_5017335500" description="Leprecan-like alpha-helical domain-containing protein" evidence="4">
    <location>
        <begin position="18"/>
        <end position="423"/>
    </location>
</feature>
<dbReference type="PANTHER" id="PTHR13986:SF4">
    <property type="entry name" value="ENDOPLASMIC RETICULUM PROTEIN SC65"/>
    <property type="match status" value="1"/>
</dbReference>